<dbReference type="AlphaFoldDB" id="A0AAE3EBE1"/>
<evidence type="ECO:0000313" key="4">
    <source>
        <dbReference type="Proteomes" id="UP001198182"/>
    </source>
</evidence>
<dbReference type="SMART" id="SM00287">
    <property type="entry name" value="SH3b"/>
    <property type="match status" value="1"/>
</dbReference>
<reference evidence="3" key="1">
    <citation type="submission" date="2021-10" db="EMBL/GenBank/DDBJ databases">
        <title>Anaerobic single-cell dispensing facilitates the cultivation of human gut bacteria.</title>
        <authorList>
            <person name="Afrizal A."/>
        </authorList>
    </citation>
    <scope>NUCLEOTIDE SEQUENCE</scope>
    <source>
        <strain evidence="3">CLA-AA-H215</strain>
    </source>
</reference>
<keyword evidence="1" id="KW-0732">Signal</keyword>
<dbReference type="Proteomes" id="UP001198182">
    <property type="component" value="Unassembled WGS sequence"/>
</dbReference>
<accession>A0AAE3EBE1</accession>
<dbReference type="PROSITE" id="PS51781">
    <property type="entry name" value="SH3B"/>
    <property type="match status" value="1"/>
</dbReference>
<organism evidence="3 4">
    <name type="scientific">Hominifimenecus microfluidus</name>
    <dbReference type="NCBI Taxonomy" id="2885348"/>
    <lineage>
        <taxon>Bacteria</taxon>
        <taxon>Bacillati</taxon>
        <taxon>Bacillota</taxon>
        <taxon>Clostridia</taxon>
        <taxon>Lachnospirales</taxon>
        <taxon>Lachnospiraceae</taxon>
        <taxon>Hominifimenecus</taxon>
    </lineage>
</organism>
<dbReference type="CDD" id="cd14667">
    <property type="entry name" value="3D_containing_proteins"/>
    <property type="match status" value="1"/>
</dbReference>
<evidence type="ECO:0000313" key="3">
    <source>
        <dbReference type="EMBL" id="MCC2231574.1"/>
    </source>
</evidence>
<feature type="chain" id="PRO_5041975044" evidence="1">
    <location>
        <begin position="31"/>
        <end position="226"/>
    </location>
</feature>
<comment type="caution">
    <text evidence="3">The sequence shown here is derived from an EMBL/GenBank/DDBJ whole genome shotgun (WGS) entry which is preliminary data.</text>
</comment>
<feature type="signal peptide" evidence="1">
    <location>
        <begin position="1"/>
        <end position="30"/>
    </location>
</feature>
<evidence type="ECO:0000256" key="1">
    <source>
        <dbReference type="SAM" id="SignalP"/>
    </source>
</evidence>
<dbReference type="InterPro" id="IPR059180">
    <property type="entry name" value="3D_YorM"/>
</dbReference>
<dbReference type="RefSeq" id="WP_308454095.1">
    <property type="nucleotide sequence ID" value="NZ_JAJEQR010000032.1"/>
</dbReference>
<keyword evidence="4" id="KW-1185">Reference proteome</keyword>
<protein>
    <submittedName>
        <fullName evidence="3">SH3 domain-containing protein</fullName>
    </submittedName>
</protein>
<gene>
    <name evidence="3" type="ORF">LKD81_11280</name>
</gene>
<dbReference type="Gene3D" id="2.30.30.40">
    <property type="entry name" value="SH3 Domains"/>
    <property type="match status" value="1"/>
</dbReference>
<evidence type="ECO:0000259" key="2">
    <source>
        <dbReference type="PROSITE" id="PS51781"/>
    </source>
</evidence>
<dbReference type="Pfam" id="PF08239">
    <property type="entry name" value="SH3_3"/>
    <property type="match status" value="1"/>
</dbReference>
<name>A0AAE3EBE1_9FIRM</name>
<sequence length="226" mass="25042">MKERNNSMKRNMKKSSKLLLLLMCLLMAQADSIMAASAEETSSISQKCAENVSKIQNVVEGSFTETPMYTTVHLNFRTEPSKESSVQTVLPKYQEVVQLEEANADGWCKISYKENTGYVMAEYLSDTDPMKNLEYLGNYYITGYCMFDPSENGGRSDGLTASGVVGQAWHTVAMKGIDFGTEIYIDGLGYFVVEDRGVSSECVDVAVNSTSEAYALTGYEDVYIVK</sequence>
<dbReference type="InterPro" id="IPR003646">
    <property type="entry name" value="SH3-like_bac-type"/>
</dbReference>
<proteinExistence type="predicted"/>
<dbReference type="EMBL" id="JAJEQR010000032">
    <property type="protein sequence ID" value="MCC2231574.1"/>
    <property type="molecule type" value="Genomic_DNA"/>
</dbReference>
<feature type="domain" description="SH3b" evidence="2">
    <location>
        <begin position="64"/>
        <end position="128"/>
    </location>
</feature>